<feature type="compositionally biased region" description="Basic and acidic residues" evidence="1">
    <location>
        <begin position="162"/>
        <end position="171"/>
    </location>
</feature>
<accession>A0AAN6QDU7</accession>
<sequence length="171" mass="18195">MPASYAALFHHAPHPAMFSQPVLSPPPRPAVGRRFETGESSGDSVEEVERDRKAYRSSAEVRGWPSTPLLGNNVPRKRGSRGLEGGAGDDGSKGRLGVGGGGKEHEEGGVEEDEEEEEEEEGGRGPRYPRYSRRVQSKSEPGILRGAARCYDGLPGKLPGLAEREGSSSGG</sequence>
<dbReference type="Proteomes" id="UP001305647">
    <property type="component" value="Unassembled WGS sequence"/>
</dbReference>
<proteinExistence type="predicted"/>
<feature type="compositionally biased region" description="Acidic residues" evidence="1">
    <location>
        <begin position="109"/>
        <end position="121"/>
    </location>
</feature>
<dbReference type="AlphaFoldDB" id="A0AAN6QDU7"/>
<name>A0AAN6QDU7_9PEZI</name>
<dbReference type="EMBL" id="MU863625">
    <property type="protein sequence ID" value="KAK4105631.1"/>
    <property type="molecule type" value="Genomic_DNA"/>
</dbReference>
<evidence type="ECO:0000256" key="1">
    <source>
        <dbReference type="SAM" id="MobiDB-lite"/>
    </source>
</evidence>
<organism evidence="2 3">
    <name type="scientific">Parathielavia hyrcaniae</name>
    <dbReference type="NCBI Taxonomy" id="113614"/>
    <lineage>
        <taxon>Eukaryota</taxon>
        <taxon>Fungi</taxon>
        <taxon>Dikarya</taxon>
        <taxon>Ascomycota</taxon>
        <taxon>Pezizomycotina</taxon>
        <taxon>Sordariomycetes</taxon>
        <taxon>Sordariomycetidae</taxon>
        <taxon>Sordariales</taxon>
        <taxon>Chaetomiaceae</taxon>
        <taxon>Parathielavia</taxon>
    </lineage>
</organism>
<evidence type="ECO:0000313" key="2">
    <source>
        <dbReference type="EMBL" id="KAK4105631.1"/>
    </source>
</evidence>
<reference evidence="2" key="1">
    <citation type="journal article" date="2023" name="Mol. Phylogenet. Evol.">
        <title>Genome-scale phylogeny and comparative genomics of the fungal order Sordariales.</title>
        <authorList>
            <person name="Hensen N."/>
            <person name="Bonometti L."/>
            <person name="Westerberg I."/>
            <person name="Brannstrom I.O."/>
            <person name="Guillou S."/>
            <person name="Cros-Aarteil S."/>
            <person name="Calhoun S."/>
            <person name="Haridas S."/>
            <person name="Kuo A."/>
            <person name="Mondo S."/>
            <person name="Pangilinan J."/>
            <person name="Riley R."/>
            <person name="LaButti K."/>
            <person name="Andreopoulos B."/>
            <person name="Lipzen A."/>
            <person name="Chen C."/>
            <person name="Yan M."/>
            <person name="Daum C."/>
            <person name="Ng V."/>
            <person name="Clum A."/>
            <person name="Steindorff A."/>
            <person name="Ohm R.A."/>
            <person name="Martin F."/>
            <person name="Silar P."/>
            <person name="Natvig D.O."/>
            <person name="Lalanne C."/>
            <person name="Gautier V."/>
            <person name="Ament-Velasquez S.L."/>
            <person name="Kruys A."/>
            <person name="Hutchinson M.I."/>
            <person name="Powell A.J."/>
            <person name="Barry K."/>
            <person name="Miller A.N."/>
            <person name="Grigoriev I.V."/>
            <person name="Debuchy R."/>
            <person name="Gladieux P."/>
            <person name="Hiltunen Thoren M."/>
            <person name="Johannesson H."/>
        </authorList>
    </citation>
    <scope>NUCLEOTIDE SEQUENCE</scope>
    <source>
        <strain evidence="2">CBS 757.83</strain>
    </source>
</reference>
<feature type="region of interest" description="Disordered" evidence="1">
    <location>
        <begin position="13"/>
        <end position="171"/>
    </location>
</feature>
<reference evidence="2" key="2">
    <citation type="submission" date="2023-05" db="EMBL/GenBank/DDBJ databases">
        <authorList>
            <consortium name="Lawrence Berkeley National Laboratory"/>
            <person name="Steindorff A."/>
            <person name="Hensen N."/>
            <person name="Bonometti L."/>
            <person name="Westerberg I."/>
            <person name="Brannstrom I.O."/>
            <person name="Guillou S."/>
            <person name="Cros-Aarteil S."/>
            <person name="Calhoun S."/>
            <person name="Haridas S."/>
            <person name="Kuo A."/>
            <person name="Mondo S."/>
            <person name="Pangilinan J."/>
            <person name="Riley R."/>
            <person name="Labutti K."/>
            <person name="Andreopoulos B."/>
            <person name="Lipzen A."/>
            <person name="Chen C."/>
            <person name="Yanf M."/>
            <person name="Daum C."/>
            <person name="Ng V."/>
            <person name="Clum A."/>
            <person name="Ohm R."/>
            <person name="Martin F."/>
            <person name="Silar P."/>
            <person name="Natvig D."/>
            <person name="Lalanne C."/>
            <person name="Gautier V."/>
            <person name="Ament-Velasquez S.L."/>
            <person name="Kruys A."/>
            <person name="Hutchinson M.I."/>
            <person name="Powell A.J."/>
            <person name="Barry K."/>
            <person name="Miller A.N."/>
            <person name="Grigoriev I.V."/>
            <person name="Debuchy R."/>
            <person name="Gladieux P."/>
            <person name="Thoren M.H."/>
            <person name="Johannesson H."/>
        </authorList>
    </citation>
    <scope>NUCLEOTIDE SEQUENCE</scope>
    <source>
        <strain evidence="2">CBS 757.83</strain>
    </source>
</reference>
<feature type="compositionally biased region" description="Gly residues" evidence="1">
    <location>
        <begin position="82"/>
        <end position="101"/>
    </location>
</feature>
<protein>
    <submittedName>
        <fullName evidence="2">Uncharacterized protein</fullName>
    </submittedName>
</protein>
<keyword evidence="3" id="KW-1185">Reference proteome</keyword>
<gene>
    <name evidence="2" type="ORF">N658DRAFT_492106</name>
</gene>
<comment type="caution">
    <text evidence="2">The sequence shown here is derived from an EMBL/GenBank/DDBJ whole genome shotgun (WGS) entry which is preliminary data.</text>
</comment>
<evidence type="ECO:0000313" key="3">
    <source>
        <dbReference type="Proteomes" id="UP001305647"/>
    </source>
</evidence>